<name>A0AAV7L1K9_PLEWA</name>
<dbReference type="EMBL" id="JANPWB010000016">
    <property type="protein sequence ID" value="KAJ1084509.1"/>
    <property type="molecule type" value="Genomic_DNA"/>
</dbReference>
<organism evidence="2 3">
    <name type="scientific">Pleurodeles waltl</name>
    <name type="common">Iberian ribbed newt</name>
    <dbReference type="NCBI Taxonomy" id="8319"/>
    <lineage>
        <taxon>Eukaryota</taxon>
        <taxon>Metazoa</taxon>
        <taxon>Chordata</taxon>
        <taxon>Craniata</taxon>
        <taxon>Vertebrata</taxon>
        <taxon>Euteleostomi</taxon>
        <taxon>Amphibia</taxon>
        <taxon>Batrachia</taxon>
        <taxon>Caudata</taxon>
        <taxon>Salamandroidea</taxon>
        <taxon>Salamandridae</taxon>
        <taxon>Pleurodelinae</taxon>
        <taxon>Pleurodeles</taxon>
    </lineage>
</organism>
<proteinExistence type="predicted"/>
<dbReference type="AlphaFoldDB" id="A0AAV7L1K9"/>
<reference evidence="2" key="1">
    <citation type="journal article" date="2022" name="bioRxiv">
        <title>Sequencing and chromosome-scale assembly of the giantPleurodeles waltlgenome.</title>
        <authorList>
            <person name="Brown T."/>
            <person name="Elewa A."/>
            <person name="Iarovenko S."/>
            <person name="Subramanian E."/>
            <person name="Araus A.J."/>
            <person name="Petzold A."/>
            <person name="Susuki M."/>
            <person name="Suzuki K.-i.T."/>
            <person name="Hayashi T."/>
            <person name="Toyoda A."/>
            <person name="Oliveira C."/>
            <person name="Osipova E."/>
            <person name="Leigh N.D."/>
            <person name="Simon A."/>
            <person name="Yun M.H."/>
        </authorList>
    </citation>
    <scope>NUCLEOTIDE SEQUENCE</scope>
    <source>
        <strain evidence="2">20211129_DDA</strain>
        <tissue evidence="2">Liver</tissue>
    </source>
</reference>
<dbReference type="Proteomes" id="UP001066276">
    <property type="component" value="Chromosome 12"/>
</dbReference>
<sequence>MVELDIEEIIKAAREAATTRSKDWILKQIKGIGTEGGMAQDERNDNAAGGAAQHEQEHEKRRQEGSGRPHRSSDPGAQQESKGEQW</sequence>
<evidence type="ECO:0000313" key="3">
    <source>
        <dbReference type="Proteomes" id="UP001066276"/>
    </source>
</evidence>
<feature type="compositionally biased region" description="Basic and acidic residues" evidence="1">
    <location>
        <begin position="54"/>
        <end position="73"/>
    </location>
</feature>
<comment type="caution">
    <text evidence="2">The sequence shown here is derived from an EMBL/GenBank/DDBJ whole genome shotgun (WGS) entry which is preliminary data.</text>
</comment>
<gene>
    <name evidence="2" type="ORF">NDU88_004656</name>
</gene>
<protein>
    <submittedName>
        <fullName evidence="2">Uncharacterized protein</fullName>
    </submittedName>
</protein>
<keyword evidence="3" id="KW-1185">Reference proteome</keyword>
<accession>A0AAV7L1K9</accession>
<evidence type="ECO:0000313" key="2">
    <source>
        <dbReference type="EMBL" id="KAJ1084509.1"/>
    </source>
</evidence>
<feature type="region of interest" description="Disordered" evidence="1">
    <location>
        <begin position="33"/>
        <end position="86"/>
    </location>
</feature>
<evidence type="ECO:0000256" key="1">
    <source>
        <dbReference type="SAM" id="MobiDB-lite"/>
    </source>
</evidence>